<dbReference type="Proteomes" id="UP000280008">
    <property type="component" value="Unassembled WGS sequence"/>
</dbReference>
<evidence type="ECO:0000313" key="7">
    <source>
        <dbReference type="EMBL" id="RKR76520.1"/>
    </source>
</evidence>
<dbReference type="Pfam" id="PF13515">
    <property type="entry name" value="FUSC_2"/>
    <property type="match status" value="1"/>
</dbReference>
<feature type="domain" description="Integral membrane bound transporter" evidence="6">
    <location>
        <begin position="302"/>
        <end position="431"/>
    </location>
</feature>
<dbReference type="AlphaFoldDB" id="A0A495ILC2"/>
<feature type="transmembrane region" description="Helical" evidence="5">
    <location>
        <begin position="418"/>
        <end position="439"/>
    </location>
</feature>
<feature type="transmembrane region" description="Helical" evidence="5">
    <location>
        <begin position="370"/>
        <end position="397"/>
    </location>
</feature>
<evidence type="ECO:0000256" key="5">
    <source>
        <dbReference type="SAM" id="Phobius"/>
    </source>
</evidence>
<feature type="transmembrane region" description="Helical" evidence="5">
    <location>
        <begin position="346"/>
        <end position="364"/>
    </location>
</feature>
<comment type="caution">
    <text evidence="7">The sequence shown here is derived from an EMBL/GenBank/DDBJ whole genome shotgun (WGS) entry which is preliminary data.</text>
</comment>
<organism evidence="7 8">
    <name type="scientific">Frondihabitans australicus</name>
    <dbReference type="NCBI Taxonomy" id="386892"/>
    <lineage>
        <taxon>Bacteria</taxon>
        <taxon>Bacillati</taxon>
        <taxon>Actinomycetota</taxon>
        <taxon>Actinomycetes</taxon>
        <taxon>Micrococcales</taxon>
        <taxon>Microbacteriaceae</taxon>
        <taxon>Frondihabitans</taxon>
    </lineage>
</organism>
<evidence type="ECO:0000256" key="1">
    <source>
        <dbReference type="ARBA" id="ARBA00004141"/>
    </source>
</evidence>
<dbReference type="RefSeq" id="WP_121371484.1">
    <property type="nucleotide sequence ID" value="NZ_RBKS01000001.1"/>
</dbReference>
<keyword evidence="3 5" id="KW-1133">Transmembrane helix</keyword>
<keyword evidence="4 5" id="KW-0472">Membrane</keyword>
<dbReference type="InterPro" id="IPR036259">
    <property type="entry name" value="MFS_trans_sf"/>
</dbReference>
<comment type="subcellular location">
    <subcellularLocation>
        <location evidence="1">Membrane</location>
        <topology evidence="1">Multi-pass membrane protein</topology>
    </subcellularLocation>
</comment>
<feature type="transmembrane region" description="Helical" evidence="5">
    <location>
        <begin position="29"/>
        <end position="49"/>
    </location>
</feature>
<accession>A0A495ILC2</accession>
<dbReference type="InterPro" id="IPR049453">
    <property type="entry name" value="Memb_transporter_dom"/>
</dbReference>
<sequence length="595" mass="64019">MALRFVRLRNETVELFRSSRAPVRLEMRWQFGIVSALVVLICCLALGPTAGAVSSFGAMVSQWQNGRPLLLRIRTMLLATAAMTASTALGVTGARLGWLVTPLLVAIILVMATLYYTFVQLQGPGPLTLFYGAAFGSYLGQSPAIGWHVVWVTALAGVLATILASLAALRDPHSPERLAIAQAREAVDTFESVRPYGQVVDTKILRAARAEAYQALDRAWITIHAARAGRRSTTMDTAMMVINRRLSAAVASSMKWPNPSKVESPPELQSRLTLGFRARHGFRLSSVAWFTAWRIGAAGLVAGLVSSAVGVGHPYWSILTSTIIVQVWMSRISVTRRAIARAISTVIGSLLFAGITLLGVPPWVEVGLLILFVILMNVTILANYALGVIFLTPMALLSSEIGNGLSGAAGLSLAGDRVVQTFIGAAVSLVVIWLTGLRIPKRVALDQFRRTVAAIEALLDSLSRTGRSATTMAHRSELQYELVTNGTAAARASEDDPALADWQRAERVMADLGYAALAACWLPKPALDAPVPEAADLLERGLADGDGILRDPDDAAEFLTRVRDTLSEFDEARTGAIRTVLPRRRQQEPPEPSAG</sequence>
<reference evidence="7 8" key="1">
    <citation type="submission" date="2018-10" db="EMBL/GenBank/DDBJ databases">
        <title>Sequencing the genomes of 1000 actinobacteria strains.</title>
        <authorList>
            <person name="Klenk H.-P."/>
        </authorList>
    </citation>
    <scope>NUCLEOTIDE SEQUENCE [LARGE SCALE GENOMIC DNA]</scope>
    <source>
        <strain evidence="7 8">DSM 17894</strain>
    </source>
</reference>
<evidence type="ECO:0000256" key="4">
    <source>
        <dbReference type="ARBA" id="ARBA00023136"/>
    </source>
</evidence>
<name>A0A495ILC2_9MICO</name>
<keyword evidence="2 5" id="KW-0812">Transmembrane</keyword>
<proteinExistence type="predicted"/>
<keyword evidence="8" id="KW-1185">Reference proteome</keyword>
<feature type="transmembrane region" description="Helical" evidence="5">
    <location>
        <begin position="69"/>
        <end position="89"/>
    </location>
</feature>
<feature type="transmembrane region" description="Helical" evidence="5">
    <location>
        <begin position="287"/>
        <end position="309"/>
    </location>
</feature>
<feature type="transmembrane region" description="Helical" evidence="5">
    <location>
        <begin position="96"/>
        <end position="118"/>
    </location>
</feature>
<dbReference type="EMBL" id="RBKS01000001">
    <property type="protein sequence ID" value="RKR76520.1"/>
    <property type="molecule type" value="Genomic_DNA"/>
</dbReference>
<evidence type="ECO:0000313" key="8">
    <source>
        <dbReference type="Proteomes" id="UP000280008"/>
    </source>
</evidence>
<evidence type="ECO:0000256" key="2">
    <source>
        <dbReference type="ARBA" id="ARBA00022692"/>
    </source>
</evidence>
<gene>
    <name evidence="7" type="ORF">C8E83_3697</name>
</gene>
<evidence type="ECO:0000256" key="3">
    <source>
        <dbReference type="ARBA" id="ARBA00022989"/>
    </source>
</evidence>
<feature type="transmembrane region" description="Helical" evidence="5">
    <location>
        <begin position="145"/>
        <end position="169"/>
    </location>
</feature>
<dbReference type="OrthoDB" id="4775591at2"/>
<protein>
    <submittedName>
        <fullName evidence="7">Fusaric acid resistance family protein</fullName>
    </submittedName>
</protein>
<dbReference type="GO" id="GO:0016020">
    <property type="term" value="C:membrane"/>
    <property type="evidence" value="ECO:0007669"/>
    <property type="project" value="UniProtKB-SubCell"/>
</dbReference>
<evidence type="ECO:0000259" key="6">
    <source>
        <dbReference type="Pfam" id="PF13515"/>
    </source>
</evidence>
<dbReference type="SUPFAM" id="SSF103473">
    <property type="entry name" value="MFS general substrate transporter"/>
    <property type="match status" value="1"/>
</dbReference>